<dbReference type="InterPro" id="IPR014030">
    <property type="entry name" value="Ketoacyl_synth_N"/>
</dbReference>
<reference evidence="6 7" key="1">
    <citation type="submission" date="2018-11" db="EMBL/GenBank/DDBJ databases">
        <title>Genome sequencing of Paenibacillus sp. KCOM 3021 (= ChDC PVNT-B20).</title>
        <authorList>
            <person name="Kook J.-K."/>
            <person name="Park S.-N."/>
            <person name="Lim Y.K."/>
        </authorList>
    </citation>
    <scope>NUCLEOTIDE SEQUENCE [LARGE SCALE GENOMIC DNA]</scope>
    <source>
        <strain evidence="6 7">KCOM 3021</strain>
    </source>
</reference>
<organism evidence="6 7">
    <name type="scientific">Paenibacillus oralis</name>
    <dbReference type="NCBI Taxonomy" id="2490856"/>
    <lineage>
        <taxon>Bacteria</taxon>
        <taxon>Bacillati</taxon>
        <taxon>Bacillota</taxon>
        <taxon>Bacilli</taxon>
        <taxon>Bacillales</taxon>
        <taxon>Paenibacillaceae</taxon>
        <taxon>Paenibacillus</taxon>
    </lineage>
</organism>
<keyword evidence="1" id="KW-0596">Phosphopantetheine</keyword>
<dbReference type="PROSITE" id="PS51257">
    <property type="entry name" value="PROKAR_LIPOPROTEIN"/>
    <property type="match status" value="1"/>
</dbReference>
<comment type="similarity">
    <text evidence="4">Belongs to the thiolase-like superfamily. Beta-ketoacyl-ACP synthases family.</text>
</comment>
<dbReference type="SMART" id="SM00825">
    <property type="entry name" value="PKS_KS"/>
    <property type="match status" value="1"/>
</dbReference>
<dbReference type="OrthoDB" id="9765680at2"/>
<evidence type="ECO:0000256" key="4">
    <source>
        <dbReference type="RuleBase" id="RU003694"/>
    </source>
</evidence>
<protein>
    <submittedName>
        <fullName evidence="6">Polyketide synthase</fullName>
    </submittedName>
</protein>
<dbReference type="InterPro" id="IPR050091">
    <property type="entry name" value="PKS_NRPS_Biosynth_Enz"/>
</dbReference>
<dbReference type="EMBL" id="RRCN01000001">
    <property type="protein sequence ID" value="RRJ66004.1"/>
    <property type="molecule type" value="Genomic_DNA"/>
</dbReference>
<evidence type="ECO:0000313" key="7">
    <source>
        <dbReference type="Proteomes" id="UP000267017"/>
    </source>
</evidence>
<dbReference type="PROSITE" id="PS52004">
    <property type="entry name" value="KS3_2"/>
    <property type="match status" value="2"/>
</dbReference>
<dbReference type="InterPro" id="IPR014031">
    <property type="entry name" value="Ketoacyl_synth_C"/>
</dbReference>
<comment type="caution">
    <text evidence="6">The sequence shown here is derived from an EMBL/GenBank/DDBJ whole genome shotgun (WGS) entry which is preliminary data.</text>
</comment>
<evidence type="ECO:0000256" key="2">
    <source>
        <dbReference type="ARBA" id="ARBA00022553"/>
    </source>
</evidence>
<name>A0A3P3U753_9BACL</name>
<dbReference type="PANTHER" id="PTHR43775">
    <property type="entry name" value="FATTY ACID SYNTHASE"/>
    <property type="match status" value="1"/>
</dbReference>
<keyword evidence="2" id="KW-0597">Phosphoprotein</keyword>
<accession>A0A3P3U753</accession>
<evidence type="ECO:0000313" key="6">
    <source>
        <dbReference type="EMBL" id="RRJ66004.1"/>
    </source>
</evidence>
<dbReference type="PANTHER" id="PTHR43775:SF37">
    <property type="entry name" value="SI:DKEY-61P9.11"/>
    <property type="match status" value="1"/>
</dbReference>
<dbReference type="GO" id="GO:0006633">
    <property type="term" value="P:fatty acid biosynthetic process"/>
    <property type="evidence" value="ECO:0007669"/>
    <property type="project" value="InterPro"/>
</dbReference>
<dbReference type="GO" id="GO:0004312">
    <property type="term" value="F:fatty acid synthase activity"/>
    <property type="evidence" value="ECO:0007669"/>
    <property type="project" value="TreeGrafter"/>
</dbReference>
<dbReference type="AlphaFoldDB" id="A0A3P3U753"/>
<dbReference type="Pfam" id="PF02801">
    <property type="entry name" value="Ketoacyl-synt_C"/>
    <property type="match status" value="1"/>
</dbReference>
<dbReference type="InterPro" id="IPR016039">
    <property type="entry name" value="Thiolase-like"/>
</dbReference>
<dbReference type="CDD" id="cd00833">
    <property type="entry name" value="PKS"/>
    <property type="match status" value="1"/>
</dbReference>
<proteinExistence type="inferred from homology"/>
<dbReference type="GO" id="GO:0004315">
    <property type="term" value="F:3-oxoacyl-[acyl-carrier-protein] synthase activity"/>
    <property type="evidence" value="ECO:0007669"/>
    <property type="project" value="InterPro"/>
</dbReference>
<feature type="domain" description="Ketosynthase family 3 (KS3)" evidence="5">
    <location>
        <begin position="24"/>
        <end position="488"/>
    </location>
</feature>
<dbReference type="PROSITE" id="PS00606">
    <property type="entry name" value="KS3_1"/>
    <property type="match status" value="1"/>
</dbReference>
<feature type="domain" description="Ketosynthase family 3 (KS3)" evidence="5">
    <location>
        <begin position="511"/>
        <end position="1003"/>
    </location>
</feature>
<dbReference type="Gene3D" id="3.40.47.10">
    <property type="match status" value="2"/>
</dbReference>
<dbReference type="Proteomes" id="UP000267017">
    <property type="component" value="Unassembled WGS sequence"/>
</dbReference>
<dbReference type="InterPro" id="IPR020841">
    <property type="entry name" value="PKS_Beta-ketoAc_synthase_dom"/>
</dbReference>
<keyword evidence="7" id="KW-1185">Reference proteome</keyword>
<gene>
    <name evidence="6" type="ORF">EHV15_26110</name>
</gene>
<evidence type="ECO:0000259" key="5">
    <source>
        <dbReference type="PROSITE" id="PS52004"/>
    </source>
</evidence>
<keyword evidence="3 4" id="KW-0808">Transferase</keyword>
<evidence type="ECO:0000256" key="1">
    <source>
        <dbReference type="ARBA" id="ARBA00022450"/>
    </source>
</evidence>
<dbReference type="InterPro" id="IPR018201">
    <property type="entry name" value="Ketoacyl_synth_AS"/>
</dbReference>
<sequence length="1003" mass="109974">MQLRFGEPRENHRKGSETLHNYKFHPIAIVGYGCIFPPDGYDVKRFWANVLSGKPGIRTTPADRWKWETYYDEDRNAEDKTYCRLGGTIHEYTFPFEQHSFSRPQLDKLNRTQLMLLDSILQAMSMTRSGQSGFSNDDTGVFVGNMLGDEAFSDYSINLRAKEFAYYLERHPAYARLPGDTRDQVRQQFRRLVDEAFTALNEANAENIMYSALGKSVRNLLDIKGPSIIVDSACSAGVLVIDEAIKHLQDKKLKTCITTAVLGNMNITGNVAFAKIGGLSPTHSSPLDHQANGLIPGEGAGTIILKRLDDALAEGDAIYAVIRGVGAASDGKGKSIYAPSSLGQLAAMKKSIERAGLRPKDIDYIETHATATLVGDKVELNTLSMLFADEGLPQGSVALGSVKSQIGHSFSAAGMANLIKVIEGMRHRLMPPTHRFERTPEEIRLEETPFYVNTEAKAWPVRAAGEPRRASVNAFGFGGINASVVVEEYLEPYHRELVNKLSRGEAAPGGFVDIAVVGVGVVDSRGAGKDVWWEKVAEPFASRSDYPETRWNAEVNEIFGGSASGGMEASFVERLNFPSIKFKIPPIVLPEIDKGQQMALMAAGEAIADFGQDKLTPEKTGIYVGAMLGLESSVMADLRIRFVEYIEILKQIPEFAALPEDVKNTLLSDITTQFRSYIPKVGEDTLPGYMDNIIAGRIANFYNVQGPNVVIDSDTTSFMSALEQGMLSLASGENETVIVGGVHANMTPEFLEFFRVIQSVFKDNCPKCLTELGNFVPAEGSVFFVLKKYGDVRPGEKVYARIKGVLGEAEWANRASYGKAEGERAEELPAYSLCCNSFSGGAGRHQFYFGAHGGFLMLKGVLALHHREYSALDDPASEASGRHQTSRLTGVYSHSIMGGDYALLLDEASSDSLLILGASEEGRPEAEGRPPEPRHAYPEEASAVHTFYAGEEDPVRLLDKISRMLNAEQISSDAPEEAVARACRVAVVYRTDEELTRKLKALR</sequence>
<dbReference type="SUPFAM" id="SSF53901">
    <property type="entry name" value="Thiolase-like"/>
    <property type="match status" value="3"/>
</dbReference>
<dbReference type="Pfam" id="PF00109">
    <property type="entry name" value="ketoacyl-synt"/>
    <property type="match status" value="2"/>
</dbReference>
<evidence type="ECO:0000256" key="3">
    <source>
        <dbReference type="ARBA" id="ARBA00022679"/>
    </source>
</evidence>